<organism evidence="1 2">
    <name type="scientific">Hymenoscyphus albidus</name>
    <dbReference type="NCBI Taxonomy" id="595503"/>
    <lineage>
        <taxon>Eukaryota</taxon>
        <taxon>Fungi</taxon>
        <taxon>Dikarya</taxon>
        <taxon>Ascomycota</taxon>
        <taxon>Pezizomycotina</taxon>
        <taxon>Leotiomycetes</taxon>
        <taxon>Helotiales</taxon>
        <taxon>Helotiaceae</taxon>
        <taxon>Hymenoscyphus</taxon>
    </lineage>
</organism>
<gene>
    <name evidence="1" type="ORF">HYALB_00008224</name>
</gene>
<reference evidence="1" key="1">
    <citation type="submission" date="2021-07" db="EMBL/GenBank/DDBJ databases">
        <authorList>
            <person name="Durling M."/>
        </authorList>
    </citation>
    <scope>NUCLEOTIDE SEQUENCE</scope>
</reference>
<dbReference type="AlphaFoldDB" id="A0A9N9LL74"/>
<protein>
    <submittedName>
        <fullName evidence="1">Uncharacterized protein</fullName>
    </submittedName>
</protein>
<evidence type="ECO:0000313" key="1">
    <source>
        <dbReference type="EMBL" id="CAG8975783.1"/>
    </source>
</evidence>
<name>A0A9N9LL74_9HELO</name>
<comment type="caution">
    <text evidence="1">The sequence shown here is derived from an EMBL/GenBank/DDBJ whole genome shotgun (WGS) entry which is preliminary data.</text>
</comment>
<dbReference type="Proteomes" id="UP000701801">
    <property type="component" value="Unassembled WGS sequence"/>
</dbReference>
<dbReference type="EMBL" id="CAJVRM010000151">
    <property type="protein sequence ID" value="CAG8975783.1"/>
    <property type="molecule type" value="Genomic_DNA"/>
</dbReference>
<sequence length="78" mass="8860">MICRDLFSYTRACNAAKRERERLLKDMKALGFGGTHCNRFNWLGSNVSYSVKRGINGLLIKLQALARPPMLTGDREKT</sequence>
<keyword evidence="2" id="KW-1185">Reference proteome</keyword>
<proteinExistence type="predicted"/>
<evidence type="ECO:0000313" key="2">
    <source>
        <dbReference type="Proteomes" id="UP000701801"/>
    </source>
</evidence>
<accession>A0A9N9LL74</accession>